<evidence type="ECO:0000256" key="1">
    <source>
        <dbReference type="SAM" id="MobiDB-lite"/>
    </source>
</evidence>
<organism evidence="2 3">
    <name type="scientific">Steinernema hermaphroditum</name>
    <dbReference type="NCBI Taxonomy" id="289476"/>
    <lineage>
        <taxon>Eukaryota</taxon>
        <taxon>Metazoa</taxon>
        <taxon>Ecdysozoa</taxon>
        <taxon>Nematoda</taxon>
        <taxon>Chromadorea</taxon>
        <taxon>Rhabditida</taxon>
        <taxon>Tylenchina</taxon>
        <taxon>Panagrolaimomorpha</taxon>
        <taxon>Strongyloidoidea</taxon>
        <taxon>Steinernematidae</taxon>
        <taxon>Steinernema</taxon>
    </lineage>
</organism>
<dbReference type="AlphaFoldDB" id="A0AA39IG28"/>
<gene>
    <name evidence="2" type="ORF">QR680_007584</name>
</gene>
<keyword evidence="3" id="KW-1185">Reference proteome</keyword>
<proteinExistence type="predicted"/>
<accession>A0AA39IG28</accession>
<comment type="caution">
    <text evidence="2">The sequence shown here is derived from an EMBL/GenBank/DDBJ whole genome shotgun (WGS) entry which is preliminary data.</text>
</comment>
<name>A0AA39IG28_9BILA</name>
<protein>
    <recommendedName>
        <fullName evidence="4">Phlebovirus glycoprotein G2 fusion domain-containing protein</fullName>
    </recommendedName>
</protein>
<dbReference type="EMBL" id="JAUCMV010000001">
    <property type="protein sequence ID" value="KAK0422457.1"/>
    <property type="molecule type" value="Genomic_DNA"/>
</dbReference>
<evidence type="ECO:0000313" key="2">
    <source>
        <dbReference type="EMBL" id="KAK0422457.1"/>
    </source>
</evidence>
<evidence type="ECO:0000313" key="3">
    <source>
        <dbReference type="Proteomes" id="UP001175271"/>
    </source>
</evidence>
<reference evidence="2" key="1">
    <citation type="submission" date="2023-06" db="EMBL/GenBank/DDBJ databases">
        <title>Genomic analysis of the entomopathogenic nematode Steinernema hermaphroditum.</title>
        <authorList>
            <person name="Schwarz E.M."/>
            <person name="Heppert J.K."/>
            <person name="Baniya A."/>
            <person name="Schwartz H.T."/>
            <person name="Tan C.-H."/>
            <person name="Antoshechkin I."/>
            <person name="Sternberg P.W."/>
            <person name="Goodrich-Blair H."/>
            <person name="Dillman A.R."/>
        </authorList>
    </citation>
    <scope>NUCLEOTIDE SEQUENCE</scope>
    <source>
        <strain evidence="2">PS9179</strain>
        <tissue evidence="2">Whole animal</tissue>
    </source>
</reference>
<dbReference type="Proteomes" id="UP001175271">
    <property type="component" value="Unassembled WGS sequence"/>
</dbReference>
<feature type="region of interest" description="Disordered" evidence="1">
    <location>
        <begin position="139"/>
        <end position="167"/>
    </location>
</feature>
<sequence>MWFAETEDTSAHLDEPQMADARLFTCTDAAARNCSLDPQSVSCHQADDVAVCDTSGNHLLQSALRNRSCLNLPQFVDGQLVERRHGKTSVKLARAAAQVQIAMRNLTLLSRIDFTTSKGSICSRLSIVKTRKPDHRALKRHSEEARAGEPNFPLKKAAKGGQKEIVG</sequence>
<evidence type="ECO:0008006" key="4">
    <source>
        <dbReference type="Google" id="ProtNLM"/>
    </source>
</evidence>